<dbReference type="RefSeq" id="WP_170021483.1">
    <property type="nucleotide sequence ID" value="NZ_JABCSC020000002.1"/>
</dbReference>
<proteinExistence type="predicted"/>
<keyword evidence="1" id="KW-0175">Coiled coil</keyword>
<evidence type="ECO:0000313" key="2">
    <source>
        <dbReference type="EMBL" id="NSL54995.1"/>
    </source>
</evidence>
<gene>
    <name evidence="2" type="ORF">HJ583_008160</name>
</gene>
<reference evidence="2 3" key="1">
    <citation type="submission" date="2020-06" db="EMBL/GenBank/DDBJ databases">
        <title>Draft genome of Uliginosibacterium sp. IMCC34675.</title>
        <authorList>
            <person name="Song J."/>
        </authorList>
    </citation>
    <scope>NUCLEOTIDE SEQUENCE [LARGE SCALE GENOMIC DNA]</scope>
    <source>
        <strain evidence="2 3">IMCC34675</strain>
    </source>
</reference>
<sequence>MPSSAAPALQLHEALAAQKAENAKLQVELSELKMSLGHERATRESLEREVASQAEALKQANKNLSFYRSHAATGAQGGQ</sequence>
<protein>
    <submittedName>
        <fullName evidence="2">Uncharacterized protein</fullName>
    </submittedName>
</protein>
<dbReference type="EMBL" id="JABCSC020000002">
    <property type="protein sequence ID" value="NSL54995.1"/>
    <property type="molecule type" value="Genomic_DNA"/>
</dbReference>
<evidence type="ECO:0000313" key="3">
    <source>
        <dbReference type="Proteomes" id="UP000778523"/>
    </source>
</evidence>
<evidence type="ECO:0000256" key="1">
    <source>
        <dbReference type="SAM" id="Coils"/>
    </source>
</evidence>
<organism evidence="2 3">
    <name type="scientific">Uliginosibacterium aquaticum</name>
    <dbReference type="NCBI Taxonomy" id="2731212"/>
    <lineage>
        <taxon>Bacteria</taxon>
        <taxon>Pseudomonadati</taxon>
        <taxon>Pseudomonadota</taxon>
        <taxon>Betaproteobacteria</taxon>
        <taxon>Rhodocyclales</taxon>
        <taxon>Zoogloeaceae</taxon>
        <taxon>Uliginosibacterium</taxon>
    </lineage>
</organism>
<keyword evidence="3" id="KW-1185">Reference proteome</keyword>
<accession>A0ABX2IEB2</accession>
<dbReference type="Proteomes" id="UP000778523">
    <property type="component" value="Unassembled WGS sequence"/>
</dbReference>
<comment type="caution">
    <text evidence="2">The sequence shown here is derived from an EMBL/GenBank/DDBJ whole genome shotgun (WGS) entry which is preliminary data.</text>
</comment>
<name>A0ABX2IEB2_9RHOO</name>
<feature type="coiled-coil region" evidence="1">
    <location>
        <begin position="8"/>
        <end position="63"/>
    </location>
</feature>